<accession>A0A3S1BBH7</accession>
<reference evidence="2" key="1">
    <citation type="submission" date="2018-12" db="EMBL/GenBank/DDBJ databases">
        <authorList>
            <person name="Will S."/>
            <person name="Neumann-Schaal M."/>
            <person name="Henke P."/>
        </authorList>
    </citation>
    <scope>NUCLEOTIDE SEQUENCE</scope>
    <source>
        <strain evidence="2">PCC 7102</strain>
    </source>
</reference>
<dbReference type="AlphaFoldDB" id="A0A3S1BBH7"/>
<evidence type="ECO:0000313" key="2">
    <source>
        <dbReference type="EMBL" id="RUT08608.1"/>
    </source>
</evidence>
<dbReference type="RefSeq" id="WP_127080386.1">
    <property type="nucleotide sequence ID" value="NZ_RSCL01000003.1"/>
</dbReference>
<evidence type="ECO:0000259" key="1">
    <source>
        <dbReference type="Pfam" id="PF13188"/>
    </source>
</evidence>
<dbReference type="SUPFAM" id="SSF55785">
    <property type="entry name" value="PYP-like sensor domain (PAS domain)"/>
    <property type="match status" value="1"/>
</dbReference>
<dbReference type="Pfam" id="PF13188">
    <property type="entry name" value="PAS_8"/>
    <property type="match status" value="1"/>
</dbReference>
<name>A0A3S1BBH7_9CYAN</name>
<evidence type="ECO:0000313" key="3">
    <source>
        <dbReference type="Proteomes" id="UP000271624"/>
    </source>
</evidence>
<proteinExistence type="predicted"/>
<feature type="domain" description="PAS" evidence="1">
    <location>
        <begin position="161"/>
        <end position="194"/>
    </location>
</feature>
<keyword evidence="3" id="KW-1185">Reference proteome</keyword>
<organism evidence="2 3">
    <name type="scientific">Dulcicalothrix desertica PCC 7102</name>
    <dbReference type="NCBI Taxonomy" id="232991"/>
    <lineage>
        <taxon>Bacteria</taxon>
        <taxon>Bacillati</taxon>
        <taxon>Cyanobacteriota</taxon>
        <taxon>Cyanophyceae</taxon>
        <taxon>Nostocales</taxon>
        <taxon>Calotrichaceae</taxon>
        <taxon>Dulcicalothrix</taxon>
    </lineage>
</organism>
<dbReference type="Proteomes" id="UP000271624">
    <property type="component" value="Unassembled WGS sequence"/>
</dbReference>
<sequence>MHLLEKELCELRHVNQLLKEEIRCRRLMELKLRSFETQMRAVLGTFNDMMLVVYICGDEIANIEILATMKFDSSLDGANDTITQTIKQFFQEDILQIYLEKILQVLKTQKACSFDYSICCERRLLRYNAKIHPISENSVLWVGCEISESRLREVEAEKVLKFESLVNSAPVGIFETDAKANYVFVNPHWLKISGMN</sequence>
<dbReference type="EMBL" id="RSCL01000003">
    <property type="protein sequence ID" value="RUT08608.1"/>
    <property type="molecule type" value="Genomic_DNA"/>
</dbReference>
<gene>
    <name evidence="2" type="ORF">DSM106972_017760</name>
</gene>
<comment type="caution">
    <text evidence="2">The sequence shown here is derived from an EMBL/GenBank/DDBJ whole genome shotgun (WGS) entry which is preliminary data.</text>
</comment>
<protein>
    <recommendedName>
        <fullName evidence="1">PAS domain-containing protein</fullName>
    </recommendedName>
</protein>
<dbReference type="InterPro" id="IPR035965">
    <property type="entry name" value="PAS-like_dom_sf"/>
</dbReference>
<dbReference type="InterPro" id="IPR000014">
    <property type="entry name" value="PAS"/>
</dbReference>
<dbReference type="Gene3D" id="3.30.450.20">
    <property type="entry name" value="PAS domain"/>
    <property type="match status" value="1"/>
</dbReference>
<reference evidence="2" key="2">
    <citation type="journal article" date="2019" name="Genome Biol. Evol.">
        <title>Day and night: Metabolic profiles and evolutionary relationships of six axenic non-marine cyanobacteria.</title>
        <authorList>
            <person name="Will S.E."/>
            <person name="Henke P."/>
            <person name="Boedeker C."/>
            <person name="Huang S."/>
            <person name="Brinkmann H."/>
            <person name="Rohde M."/>
            <person name="Jarek M."/>
            <person name="Friedl T."/>
            <person name="Seufert S."/>
            <person name="Schumacher M."/>
            <person name="Overmann J."/>
            <person name="Neumann-Schaal M."/>
            <person name="Petersen J."/>
        </authorList>
    </citation>
    <scope>NUCLEOTIDE SEQUENCE [LARGE SCALE GENOMIC DNA]</scope>
    <source>
        <strain evidence="2">PCC 7102</strain>
    </source>
</reference>